<name>A0ABU9VN93_9BACI</name>
<dbReference type="InterPro" id="IPR036388">
    <property type="entry name" value="WH-like_DNA-bd_sf"/>
</dbReference>
<feature type="domain" description="HTH asnC-type" evidence="4">
    <location>
        <begin position="13"/>
        <end position="74"/>
    </location>
</feature>
<dbReference type="SMART" id="SM00344">
    <property type="entry name" value="HTH_ASNC"/>
    <property type="match status" value="1"/>
</dbReference>
<dbReference type="EMBL" id="JBCITK010000001">
    <property type="protein sequence ID" value="MEN0645294.1"/>
    <property type="molecule type" value="Genomic_DNA"/>
</dbReference>
<dbReference type="InterPro" id="IPR036390">
    <property type="entry name" value="WH_DNA-bd_sf"/>
</dbReference>
<dbReference type="SUPFAM" id="SSF46785">
    <property type="entry name" value="Winged helix' DNA-binding domain"/>
    <property type="match status" value="1"/>
</dbReference>
<evidence type="ECO:0000256" key="3">
    <source>
        <dbReference type="ARBA" id="ARBA00023163"/>
    </source>
</evidence>
<sequence length="159" mass="18057">MSDLYEMPSSASLDDTDKLIISMLHENSRVSYTDIGKQVGLSRVAVQMRIQNLVEQEVIEQFTVVVNPAKMGIHVSAFFNVEVEPQFLDEVAQKLENENAVSSLYLMSGPSKLHMHGIFSTQQEMEQFLIHTIYPLKGVVSVDCQMLLKRYKSRMGMKL</sequence>
<protein>
    <submittedName>
        <fullName evidence="5">Lrp/AsnC family transcriptional regulator</fullName>
    </submittedName>
</protein>
<keyword evidence="6" id="KW-1185">Reference proteome</keyword>
<proteinExistence type="predicted"/>
<organism evidence="5 6">
    <name type="scientific">Alkalicoccobacillus gibsonii</name>
    <dbReference type="NCBI Taxonomy" id="79881"/>
    <lineage>
        <taxon>Bacteria</taxon>
        <taxon>Bacillati</taxon>
        <taxon>Bacillota</taxon>
        <taxon>Bacilli</taxon>
        <taxon>Bacillales</taxon>
        <taxon>Bacillaceae</taxon>
        <taxon>Alkalicoccobacillus</taxon>
    </lineage>
</organism>
<keyword evidence="1" id="KW-0805">Transcription regulation</keyword>
<dbReference type="Gene3D" id="3.30.70.920">
    <property type="match status" value="1"/>
</dbReference>
<evidence type="ECO:0000256" key="2">
    <source>
        <dbReference type="ARBA" id="ARBA00023125"/>
    </source>
</evidence>
<evidence type="ECO:0000259" key="4">
    <source>
        <dbReference type="PROSITE" id="PS50956"/>
    </source>
</evidence>
<dbReference type="Proteomes" id="UP001418796">
    <property type="component" value="Unassembled WGS sequence"/>
</dbReference>
<dbReference type="Pfam" id="PF01037">
    <property type="entry name" value="AsnC_trans_reg"/>
    <property type="match status" value="1"/>
</dbReference>
<dbReference type="InterPro" id="IPR019887">
    <property type="entry name" value="Tscrpt_reg_AsnC/Lrp_C"/>
</dbReference>
<dbReference type="PANTHER" id="PTHR30154:SF34">
    <property type="entry name" value="TRANSCRIPTIONAL REGULATOR AZLB"/>
    <property type="match status" value="1"/>
</dbReference>
<dbReference type="Gene3D" id="1.10.10.10">
    <property type="entry name" value="Winged helix-like DNA-binding domain superfamily/Winged helix DNA-binding domain"/>
    <property type="match status" value="1"/>
</dbReference>
<dbReference type="InterPro" id="IPR019888">
    <property type="entry name" value="Tscrpt_reg_AsnC-like"/>
</dbReference>
<dbReference type="RefSeq" id="WP_203087732.1">
    <property type="nucleotide sequence ID" value="NZ_JAEUZA010000002.1"/>
</dbReference>
<keyword evidence="2" id="KW-0238">DNA-binding</keyword>
<dbReference type="PROSITE" id="PS50956">
    <property type="entry name" value="HTH_ASNC_2"/>
    <property type="match status" value="1"/>
</dbReference>
<evidence type="ECO:0000313" key="6">
    <source>
        <dbReference type="Proteomes" id="UP001418796"/>
    </source>
</evidence>
<dbReference type="InterPro" id="IPR011008">
    <property type="entry name" value="Dimeric_a/b-barrel"/>
</dbReference>
<accession>A0ABU9VN93</accession>
<dbReference type="InterPro" id="IPR011991">
    <property type="entry name" value="ArsR-like_HTH"/>
</dbReference>
<comment type="caution">
    <text evidence="5">The sequence shown here is derived from an EMBL/GenBank/DDBJ whole genome shotgun (WGS) entry which is preliminary data.</text>
</comment>
<dbReference type="CDD" id="cd00090">
    <property type="entry name" value="HTH_ARSR"/>
    <property type="match status" value="1"/>
</dbReference>
<evidence type="ECO:0000313" key="5">
    <source>
        <dbReference type="EMBL" id="MEN0645294.1"/>
    </source>
</evidence>
<dbReference type="Pfam" id="PF13404">
    <property type="entry name" value="HTH_AsnC-type"/>
    <property type="match status" value="1"/>
</dbReference>
<dbReference type="PRINTS" id="PR00033">
    <property type="entry name" value="HTHASNC"/>
</dbReference>
<gene>
    <name evidence="5" type="ORF">MKY91_19195</name>
</gene>
<evidence type="ECO:0000256" key="1">
    <source>
        <dbReference type="ARBA" id="ARBA00023015"/>
    </source>
</evidence>
<reference evidence="5 6" key="1">
    <citation type="submission" date="2024-03" db="EMBL/GenBank/DDBJ databases">
        <title>Bacilli Hybrid Assemblies.</title>
        <authorList>
            <person name="Kovac J."/>
        </authorList>
    </citation>
    <scope>NUCLEOTIDE SEQUENCE [LARGE SCALE GENOMIC DNA]</scope>
    <source>
        <strain evidence="5 6">FSL R7-0666</strain>
    </source>
</reference>
<dbReference type="InterPro" id="IPR000485">
    <property type="entry name" value="AsnC-type_HTH_dom"/>
</dbReference>
<keyword evidence="3" id="KW-0804">Transcription</keyword>
<dbReference type="PANTHER" id="PTHR30154">
    <property type="entry name" value="LEUCINE-RESPONSIVE REGULATORY PROTEIN"/>
    <property type="match status" value="1"/>
</dbReference>
<dbReference type="SUPFAM" id="SSF54909">
    <property type="entry name" value="Dimeric alpha+beta barrel"/>
    <property type="match status" value="1"/>
</dbReference>